<dbReference type="EMBL" id="FQUS01000007">
    <property type="protein sequence ID" value="SHF30273.1"/>
    <property type="molecule type" value="Genomic_DNA"/>
</dbReference>
<evidence type="ECO:0000313" key="10">
    <source>
        <dbReference type="Proteomes" id="UP000184041"/>
    </source>
</evidence>
<comment type="subcellular location">
    <subcellularLocation>
        <location evidence="1 7">Cell outer membrane</location>
        <topology evidence="1 7">Multi-pass membrane protein</topology>
    </subcellularLocation>
</comment>
<evidence type="ECO:0000259" key="8">
    <source>
        <dbReference type="Pfam" id="PF07715"/>
    </source>
</evidence>
<comment type="similarity">
    <text evidence="7">Belongs to the TonB-dependent receptor family.</text>
</comment>
<dbReference type="SUPFAM" id="SSF56935">
    <property type="entry name" value="Porins"/>
    <property type="match status" value="1"/>
</dbReference>
<dbReference type="PROSITE" id="PS52016">
    <property type="entry name" value="TONB_DEPENDENT_REC_3"/>
    <property type="match status" value="1"/>
</dbReference>
<evidence type="ECO:0000256" key="4">
    <source>
        <dbReference type="ARBA" id="ARBA00022692"/>
    </source>
</evidence>
<dbReference type="InterPro" id="IPR037066">
    <property type="entry name" value="Plug_dom_sf"/>
</dbReference>
<dbReference type="AlphaFoldDB" id="A0A1M5AJ92"/>
<dbReference type="Proteomes" id="UP000184041">
    <property type="component" value="Unassembled WGS sequence"/>
</dbReference>
<dbReference type="InterPro" id="IPR023997">
    <property type="entry name" value="TonB-dep_OMP_SusC/RagA_CS"/>
</dbReference>
<dbReference type="Gene3D" id="2.60.40.1120">
    <property type="entry name" value="Carboxypeptidase-like, regulatory domain"/>
    <property type="match status" value="1"/>
</dbReference>
<protein>
    <submittedName>
        <fullName evidence="9">TonB-linked outer membrane protein, SusC/RagA family</fullName>
    </submittedName>
</protein>
<dbReference type="InterPro" id="IPR008969">
    <property type="entry name" value="CarboxyPept-like_regulatory"/>
</dbReference>
<dbReference type="NCBIfam" id="TIGR04057">
    <property type="entry name" value="SusC_RagA_signa"/>
    <property type="match status" value="1"/>
</dbReference>
<dbReference type="Pfam" id="PF07715">
    <property type="entry name" value="Plug"/>
    <property type="match status" value="1"/>
</dbReference>
<keyword evidence="6 7" id="KW-0998">Cell outer membrane</keyword>
<keyword evidence="4 7" id="KW-0812">Transmembrane</keyword>
<dbReference type="InterPro" id="IPR023996">
    <property type="entry name" value="TonB-dep_OMP_SusC/RagA"/>
</dbReference>
<accession>A0A1M5AJ92</accession>
<evidence type="ECO:0000256" key="3">
    <source>
        <dbReference type="ARBA" id="ARBA00022452"/>
    </source>
</evidence>
<dbReference type="InterPro" id="IPR036942">
    <property type="entry name" value="Beta-barrel_TonB_sf"/>
</dbReference>
<evidence type="ECO:0000256" key="2">
    <source>
        <dbReference type="ARBA" id="ARBA00022448"/>
    </source>
</evidence>
<reference evidence="9 10" key="1">
    <citation type="submission" date="2016-11" db="EMBL/GenBank/DDBJ databases">
        <authorList>
            <person name="Jaros S."/>
            <person name="Januszkiewicz K."/>
            <person name="Wedrychowicz H."/>
        </authorList>
    </citation>
    <scope>NUCLEOTIDE SEQUENCE [LARGE SCALE GENOMIC DNA]</scope>
    <source>
        <strain evidence="9 10">DSM 21986</strain>
    </source>
</reference>
<dbReference type="STRING" id="1194090.SAMN05443144_10785"/>
<evidence type="ECO:0000256" key="7">
    <source>
        <dbReference type="PROSITE-ProRule" id="PRU01360"/>
    </source>
</evidence>
<proteinExistence type="inferred from homology"/>
<dbReference type="Pfam" id="PF13715">
    <property type="entry name" value="CarbopepD_reg_2"/>
    <property type="match status" value="1"/>
</dbReference>
<dbReference type="Gene3D" id="2.40.170.20">
    <property type="entry name" value="TonB-dependent receptor, beta-barrel domain"/>
    <property type="match status" value="1"/>
</dbReference>
<gene>
    <name evidence="9" type="ORF">SAMN05443144_10785</name>
</gene>
<evidence type="ECO:0000313" key="9">
    <source>
        <dbReference type="EMBL" id="SHF30273.1"/>
    </source>
</evidence>
<keyword evidence="3 7" id="KW-1134">Transmembrane beta strand</keyword>
<keyword evidence="10" id="KW-1185">Reference proteome</keyword>
<dbReference type="GO" id="GO:0009279">
    <property type="term" value="C:cell outer membrane"/>
    <property type="evidence" value="ECO:0007669"/>
    <property type="project" value="UniProtKB-SubCell"/>
</dbReference>
<organism evidence="9 10">
    <name type="scientific">Fodinibius roseus</name>
    <dbReference type="NCBI Taxonomy" id="1194090"/>
    <lineage>
        <taxon>Bacteria</taxon>
        <taxon>Pseudomonadati</taxon>
        <taxon>Balneolota</taxon>
        <taxon>Balneolia</taxon>
        <taxon>Balneolales</taxon>
        <taxon>Balneolaceae</taxon>
        <taxon>Fodinibius</taxon>
    </lineage>
</organism>
<dbReference type="InterPro" id="IPR039426">
    <property type="entry name" value="TonB-dep_rcpt-like"/>
</dbReference>
<evidence type="ECO:0000256" key="6">
    <source>
        <dbReference type="ARBA" id="ARBA00023237"/>
    </source>
</evidence>
<feature type="domain" description="TonB-dependent receptor plug" evidence="8">
    <location>
        <begin position="232"/>
        <end position="358"/>
    </location>
</feature>
<dbReference type="NCBIfam" id="TIGR04056">
    <property type="entry name" value="OMP_RagA_SusC"/>
    <property type="match status" value="1"/>
</dbReference>
<dbReference type="OrthoDB" id="1094723at2"/>
<evidence type="ECO:0000256" key="1">
    <source>
        <dbReference type="ARBA" id="ARBA00004571"/>
    </source>
</evidence>
<keyword evidence="5 7" id="KW-0472">Membrane</keyword>
<dbReference type="InterPro" id="IPR012910">
    <property type="entry name" value="Plug_dom"/>
</dbReference>
<dbReference type="Gene3D" id="2.170.130.10">
    <property type="entry name" value="TonB-dependent receptor, plug domain"/>
    <property type="match status" value="1"/>
</dbReference>
<dbReference type="SUPFAM" id="SSF49464">
    <property type="entry name" value="Carboxypeptidase regulatory domain-like"/>
    <property type="match status" value="1"/>
</dbReference>
<evidence type="ECO:0000256" key="5">
    <source>
        <dbReference type="ARBA" id="ARBA00023136"/>
    </source>
</evidence>
<keyword evidence="2 7" id="KW-0813">Transport</keyword>
<sequence>MSKISKSQSRGFVLSIVMVMGLTLSLSGQNITEVLSTTGMNQGSSSQVVQNRVYTIDRPVRGLGNILAYLEKETGLTFVYRQELVAPYSDMSLQEDSRNTLEGFLNDLLEGTPLSYTVSRDYIVLTDKRSLRAALQDTVIKGEVRDAASNETMPGVNIKVKGTPRGVSTGKEGKYELVVPTLRDTLLFSFIGYKNKEVPINGRTLLNVTLEQETSELSEVVVTGVVNREAQSFTGSHVTISNEELKRAGGNDNLFKSLQNIDPAFVVFEDLAQGSNPNSLPEMQLRGTSTFPAEETGLSSELKGNYLKSPNQPLFILDGFETTAEDVFDLDVNRVESITILKDASAKALYGSKAANGVVVIETKQLYATDPIITYNANMFVEAPDLSSYNLTNALEKLEAERIDGVYEDDDPQDYIALQQTYNARLKRAREGLNTDWMSKPLRNAVGQDHSISVELGTEDLKLLGGVSFGDDQGVMKGSYRRNLSGNIKASYRVDNFLLRNNLQVNKKSTRNSPYGEFAEYSRMNPYWTAENPDGSIPYYAEVGVYQNTSGAVSSNVRFTNPLYNSTLDSKNSSSYLNFKNNFYLEWHILPELRTTARVSVSTWDNEADEFYPAEHTMFERGVYLDQPERKGLYQLNSGERNSLSGDLNMTYTNEIGKHFYMGNAGFKISEENYSELIHTVEGFPSERLNDPIFGRSYALDSNPDGVEGINREVSLLGIGSYMYDERYMADLTLRSSASSQFGADKRWAGLWSFGLGWNLHNESFLKDQQVVDRLKLRGSVGSTGNQNFRTNESISTYSYYLQSFYDGFVGSYTQNMANPGLQWESKFDYNAGIDADLANLSLRFDYYESYTENLVTDLTIPSSTGFTTVKENVGRIKNSGIEVKASYLLVSRSEGFLSLNVGVATNKNEIIDLSEAMSNHNERLEEQAANRSNSEPVLKYEDGRSMNDIWAVPSMGIDPATGNEIYVKRDGSTTYEYDPGDMVAVGNSEPDYRGNFGVNGEYKGFGLSVIARFKGGGQMYNQTLVNKVENVDIRYNVDRRVLTGRWKEPGDQAQFKRLGLYYQDDPDGDNSNTDFRRRTRPTSRFVQDLNQLDIAAISLYYHFSPRLLEPIGVRRLRIGANMNDVATISSVRIERGRQYPFARRVSFSLSATF</sequence>
<name>A0A1M5AJ92_9BACT</name>